<dbReference type="SUPFAM" id="SSF50729">
    <property type="entry name" value="PH domain-like"/>
    <property type="match status" value="1"/>
</dbReference>
<dbReference type="AlphaFoldDB" id="A0A6B2L1C5"/>
<accession>A0A6B2L1C5</accession>
<dbReference type="InterPro" id="IPR029021">
    <property type="entry name" value="Prot-tyrosine_phosphatase-like"/>
</dbReference>
<dbReference type="GO" id="GO:0046856">
    <property type="term" value="P:phosphatidylinositol dephosphorylation"/>
    <property type="evidence" value="ECO:0007669"/>
    <property type="project" value="TreeGrafter"/>
</dbReference>
<dbReference type="GO" id="GO:0016020">
    <property type="term" value="C:membrane"/>
    <property type="evidence" value="ECO:0007669"/>
    <property type="project" value="TreeGrafter"/>
</dbReference>
<feature type="coiled-coil region" evidence="2">
    <location>
        <begin position="472"/>
        <end position="499"/>
    </location>
</feature>
<dbReference type="EMBL" id="GIBP01001770">
    <property type="protein sequence ID" value="NDV30739.1"/>
    <property type="molecule type" value="Transcribed_RNA"/>
</dbReference>
<dbReference type="PANTHER" id="PTHR10807:SF128">
    <property type="entry name" value="PHOSPHATIDYLINOSITOL-3,5-BISPHOSPHATE 3-PHOSPHATASE"/>
    <property type="match status" value="1"/>
</dbReference>
<keyword evidence="2" id="KW-0175">Coiled coil</keyword>
<organism evidence="4">
    <name type="scientific">Arcella intermedia</name>
    <dbReference type="NCBI Taxonomy" id="1963864"/>
    <lineage>
        <taxon>Eukaryota</taxon>
        <taxon>Amoebozoa</taxon>
        <taxon>Tubulinea</taxon>
        <taxon>Elardia</taxon>
        <taxon>Arcellinida</taxon>
        <taxon>Sphaerothecina</taxon>
        <taxon>Arcellidae</taxon>
        <taxon>Arcella</taxon>
    </lineage>
</organism>
<evidence type="ECO:0000259" key="3">
    <source>
        <dbReference type="PROSITE" id="PS51339"/>
    </source>
</evidence>
<feature type="domain" description="Myotubularin phosphatase" evidence="3">
    <location>
        <begin position="76"/>
        <end position="450"/>
    </location>
</feature>
<dbReference type="Pfam" id="PF06602">
    <property type="entry name" value="Myotub-related"/>
    <property type="match status" value="1"/>
</dbReference>
<dbReference type="GO" id="GO:0005737">
    <property type="term" value="C:cytoplasm"/>
    <property type="evidence" value="ECO:0007669"/>
    <property type="project" value="TreeGrafter"/>
</dbReference>
<dbReference type="GO" id="GO:0004438">
    <property type="term" value="F:phosphatidylinositol-3-phosphate phosphatase activity"/>
    <property type="evidence" value="ECO:0007669"/>
    <property type="project" value="TreeGrafter"/>
</dbReference>
<name>A0A6B2L1C5_9EUKA</name>
<proteinExistence type="predicted"/>
<evidence type="ECO:0000256" key="1">
    <source>
        <dbReference type="PIRSR" id="PIRSR630564-1"/>
    </source>
</evidence>
<dbReference type="SUPFAM" id="SSF52799">
    <property type="entry name" value="(Phosphotyrosine protein) phosphatases II"/>
    <property type="match status" value="1"/>
</dbReference>
<evidence type="ECO:0000313" key="4">
    <source>
        <dbReference type="EMBL" id="NDV30739.1"/>
    </source>
</evidence>
<dbReference type="InterPro" id="IPR030564">
    <property type="entry name" value="Myotubularin"/>
</dbReference>
<dbReference type="InterPro" id="IPR010569">
    <property type="entry name" value="Myotubularin-like_Pase_dom"/>
</dbReference>
<reference evidence="4" key="1">
    <citation type="journal article" date="2020" name="J. Eukaryot. Microbiol.">
        <title>De novo Sequencing, Assembly and Annotation of the Transcriptome for the Free-Living Testate Amoeba Arcella intermedia.</title>
        <authorList>
            <person name="Ribeiro G.M."/>
            <person name="Porfirio-Sousa A.L."/>
            <person name="Maurer-Alcala X.X."/>
            <person name="Katz L.A."/>
            <person name="Lahr D.J.G."/>
        </authorList>
    </citation>
    <scope>NUCLEOTIDE SEQUENCE</scope>
</reference>
<evidence type="ECO:0000256" key="2">
    <source>
        <dbReference type="SAM" id="Coils"/>
    </source>
</evidence>
<feature type="active site" description="Phosphocysteine intermediate" evidence="1">
    <location>
        <position position="295"/>
    </location>
</feature>
<dbReference type="PANTHER" id="PTHR10807">
    <property type="entry name" value="MYOTUBULARIN-RELATED"/>
    <property type="match status" value="1"/>
</dbReference>
<protein>
    <recommendedName>
        <fullName evidence="3">Myotubularin phosphatase domain-containing protein</fullName>
    </recommendedName>
</protein>
<sequence length="538" mass="62753">MASLLKYRTKKEKSKKSVVLEIECKNFRIVRFRFEKGDTNYDNMIKVLEFYMEPGVEDLFAFSFSYSKWKSKHLNGWEIYDPVLEFHRLGIRNEPMNETQNRYSQKWRITNFNHGNKVIQSYPKYLVVPASEDDNSLKKKLWLRKDNCIPVLSWIHPNSGAAILRSSQPTPLHQHKQSDTEYLVSIKKVSLNNLRIYDLRTKTAAQITKSPISGEEDEAEGGIKSLTFLDLSDSETLLHSISIICEAIYSHFDQSTFWQKIVESGWLDIQSKLLFSANMIIKVVDELNESVLLYCCDGSNQTPLLLSTVLLMLDPYYRTIKGFIILIEKEWISYGHKFSSNFNSQQPFFLSWMDATYQLLVQNPCAFEFNHNFLIYLMDELFSCRFGTFIYDSDYERNEHNLSQKTISIWSSVLDPNRMSSFTNPFYQLHPKKMVAQFEQGNLKLWEYFIRYTSMDCKENPVQEAITPETKAQQLMDHNLKLQKQIQVLEKQLANASTAIIKSTSTSKITNPRISRGSPHKIGFKRNTSQRLLESDKT</sequence>
<dbReference type="PROSITE" id="PS51339">
    <property type="entry name" value="PPASE_MYOTUBULARIN"/>
    <property type="match status" value="1"/>
</dbReference>